<dbReference type="RefSeq" id="WP_039981911.1">
    <property type="nucleotide sequence ID" value="NZ_BAOJ01000084.1"/>
</dbReference>
<evidence type="ECO:0000313" key="2">
    <source>
        <dbReference type="EMBL" id="GEM76218.1"/>
    </source>
</evidence>
<dbReference type="InterPro" id="IPR012336">
    <property type="entry name" value="Thioredoxin-like_fold"/>
</dbReference>
<gene>
    <name evidence="2" type="ORF">VSA01S_23300</name>
</gene>
<dbReference type="PANTHER" id="PTHR35891">
    <property type="entry name" value="THIOL:DISULFIDE INTERCHANGE PROTEIN DSBA"/>
    <property type="match status" value="1"/>
</dbReference>
<reference evidence="2 3" key="1">
    <citation type="submission" date="2019-07" db="EMBL/GenBank/DDBJ databases">
        <title>Whole genome shotgun sequence of Vibrio sagamiensis NBRC 104589.</title>
        <authorList>
            <person name="Hosoyama A."/>
            <person name="Uohara A."/>
            <person name="Ohji S."/>
            <person name="Ichikawa N."/>
        </authorList>
    </citation>
    <scope>NUCLEOTIDE SEQUENCE [LARGE SCALE GENOMIC DNA]</scope>
    <source>
        <strain evidence="2 3">NBRC 104589</strain>
    </source>
</reference>
<feature type="domain" description="Thioredoxin-like fold" evidence="1">
    <location>
        <begin position="53"/>
        <end position="203"/>
    </location>
</feature>
<dbReference type="InterPro" id="IPR036249">
    <property type="entry name" value="Thioredoxin-like_sf"/>
</dbReference>
<evidence type="ECO:0000259" key="1">
    <source>
        <dbReference type="Pfam" id="PF13462"/>
    </source>
</evidence>
<dbReference type="EMBL" id="BJXJ01000021">
    <property type="protein sequence ID" value="GEM76218.1"/>
    <property type="molecule type" value="Genomic_DNA"/>
</dbReference>
<dbReference type="AlphaFoldDB" id="A0A511QFY1"/>
<dbReference type="PANTHER" id="PTHR35891:SF2">
    <property type="entry name" value="THIOL:DISULFIDE INTERCHANGE PROTEIN DSBA"/>
    <property type="match status" value="1"/>
</dbReference>
<organism evidence="2 3">
    <name type="scientific">Vibrio sagamiensis NBRC 104589</name>
    <dbReference type="NCBI Taxonomy" id="1219064"/>
    <lineage>
        <taxon>Bacteria</taxon>
        <taxon>Pseudomonadati</taxon>
        <taxon>Pseudomonadota</taxon>
        <taxon>Gammaproteobacteria</taxon>
        <taxon>Vibrionales</taxon>
        <taxon>Vibrionaceae</taxon>
        <taxon>Vibrio</taxon>
    </lineage>
</organism>
<dbReference type="PROSITE" id="PS51257">
    <property type="entry name" value="PROKAR_LIPOPROTEIN"/>
    <property type="match status" value="1"/>
</dbReference>
<sequence length="210" mass="23478">MINSLLKNAFLIATVIGLVACDNGNNQPQLGKQYQALPTDLTEYNLPPLTEAFSLNCGHCRQMEQFIPQIEAITEQNIKKLHVTFNENAQISAIIFYTAVMQLNGTPDKAFMSDLFTVVQMNANAEPEERQAAVDNVFQSRNLISPYQLSDEQKAKLFQLMKEAEKVTTVGNIHSVPMFIVNGKYQVLTSGHNTPESIAKTINYLLQLPE</sequence>
<name>A0A511QFY1_9VIBR</name>
<evidence type="ECO:0000313" key="3">
    <source>
        <dbReference type="Proteomes" id="UP000321922"/>
    </source>
</evidence>
<dbReference type="Proteomes" id="UP000321922">
    <property type="component" value="Unassembled WGS sequence"/>
</dbReference>
<dbReference type="OrthoDB" id="6397986at2"/>
<accession>A0A511QFY1</accession>
<dbReference type="Pfam" id="PF13462">
    <property type="entry name" value="Thioredoxin_4"/>
    <property type="match status" value="1"/>
</dbReference>
<dbReference type="Gene3D" id="3.40.30.10">
    <property type="entry name" value="Glutaredoxin"/>
    <property type="match status" value="1"/>
</dbReference>
<dbReference type="InterPro" id="IPR050824">
    <property type="entry name" value="Thiol_disulfide_DsbA"/>
</dbReference>
<keyword evidence="3" id="KW-1185">Reference proteome</keyword>
<dbReference type="SUPFAM" id="SSF52833">
    <property type="entry name" value="Thioredoxin-like"/>
    <property type="match status" value="1"/>
</dbReference>
<comment type="caution">
    <text evidence="2">The sequence shown here is derived from an EMBL/GenBank/DDBJ whole genome shotgun (WGS) entry which is preliminary data.</text>
</comment>
<protein>
    <recommendedName>
        <fullName evidence="1">Thioredoxin-like fold domain-containing protein</fullName>
    </recommendedName>
</protein>
<proteinExistence type="predicted"/>